<gene>
    <name evidence="3" type="ORF">M407DRAFT_31124</name>
</gene>
<reference evidence="3 4" key="1">
    <citation type="submission" date="2014-04" db="EMBL/GenBank/DDBJ databases">
        <authorList>
            <consortium name="DOE Joint Genome Institute"/>
            <person name="Kuo A."/>
            <person name="Girlanda M."/>
            <person name="Perotto S."/>
            <person name="Kohler A."/>
            <person name="Nagy L.G."/>
            <person name="Floudas D."/>
            <person name="Copeland A."/>
            <person name="Barry K.W."/>
            <person name="Cichocki N."/>
            <person name="Veneault-Fourrey C."/>
            <person name="LaButti K."/>
            <person name="Lindquist E.A."/>
            <person name="Lipzen A."/>
            <person name="Lundell T."/>
            <person name="Morin E."/>
            <person name="Murat C."/>
            <person name="Sun H."/>
            <person name="Tunlid A."/>
            <person name="Henrissat B."/>
            <person name="Grigoriev I.V."/>
            <person name="Hibbett D.S."/>
            <person name="Martin F."/>
            <person name="Nordberg H.P."/>
            <person name="Cantor M.N."/>
            <person name="Hua S.X."/>
        </authorList>
    </citation>
    <scope>NUCLEOTIDE SEQUENCE [LARGE SCALE GENOMIC DNA]</scope>
    <source>
        <strain evidence="3 4">MUT 4182</strain>
    </source>
</reference>
<feature type="chain" id="PRO_5002175572" evidence="2">
    <location>
        <begin position="24"/>
        <end position="195"/>
    </location>
</feature>
<dbReference type="Proteomes" id="UP000054248">
    <property type="component" value="Unassembled WGS sequence"/>
</dbReference>
<keyword evidence="2" id="KW-0732">Signal</keyword>
<sequence>MRFFKAIIPVVAALSATFTSVVAKPVHAPSSGELEVRATNLTYPDILASAQSRVATLTPQIQKLIPFGNDTTQIDVAAVQNVLQQVNSVVVTATSQVKLLVGQPDDQIRGGKDDNTLYYATQDFVISIGKTIAPAAAVGEKIPEIQSSLGTINQSLTNFNNTVAACFIWIWVLGLGLIGLGAVLTKWGEHLVNTP</sequence>
<keyword evidence="1" id="KW-0812">Transmembrane</keyword>
<feature type="signal peptide" evidence="2">
    <location>
        <begin position="1"/>
        <end position="23"/>
    </location>
</feature>
<evidence type="ECO:0000256" key="1">
    <source>
        <dbReference type="SAM" id="Phobius"/>
    </source>
</evidence>
<reference evidence="4" key="2">
    <citation type="submission" date="2015-01" db="EMBL/GenBank/DDBJ databases">
        <title>Evolutionary Origins and Diversification of the Mycorrhizal Mutualists.</title>
        <authorList>
            <consortium name="DOE Joint Genome Institute"/>
            <consortium name="Mycorrhizal Genomics Consortium"/>
            <person name="Kohler A."/>
            <person name="Kuo A."/>
            <person name="Nagy L.G."/>
            <person name="Floudas D."/>
            <person name="Copeland A."/>
            <person name="Barry K.W."/>
            <person name="Cichocki N."/>
            <person name="Veneault-Fourrey C."/>
            <person name="LaButti K."/>
            <person name="Lindquist E.A."/>
            <person name="Lipzen A."/>
            <person name="Lundell T."/>
            <person name="Morin E."/>
            <person name="Murat C."/>
            <person name="Riley R."/>
            <person name="Ohm R."/>
            <person name="Sun H."/>
            <person name="Tunlid A."/>
            <person name="Henrissat B."/>
            <person name="Grigoriev I.V."/>
            <person name="Hibbett D.S."/>
            <person name="Martin F."/>
        </authorList>
    </citation>
    <scope>NUCLEOTIDE SEQUENCE [LARGE SCALE GENOMIC DNA]</scope>
    <source>
        <strain evidence="4">MUT 4182</strain>
    </source>
</reference>
<organism evidence="3 4">
    <name type="scientific">Tulasnella calospora MUT 4182</name>
    <dbReference type="NCBI Taxonomy" id="1051891"/>
    <lineage>
        <taxon>Eukaryota</taxon>
        <taxon>Fungi</taxon>
        <taxon>Dikarya</taxon>
        <taxon>Basidiomycota</taxon>
        <taxon>Agaricomycotina</taxon>
        <taxon>Agaricomycetes</taxon>
        <taxon>Cantharellales</taxon>
        <taxon>Tulasnellaceae</taxon>
        <taxon>Tulasnella</taxon>
    </lineage>
</organism>
<evidence type="ECO:0000313" key="3">
    <source>
        <dbReference type="EMBL" id="KIO19233.1"/>
    </source>
</evidence>
<accession>A0A0C3KCM4</accession>
<proteinExistence type="predicted"/>
<protein>
    <submittedName>
        <fullName evidence="3">Uncharacterized protein</fullName>
    </submittedName>
</protein>
<keyword evidence="4" id="KW-1185">Reference proteome</keyword>
<keyword evidence="1" id="KW-0472">Membrane</keyword>
<keyword evidence="1" id="KW-1133">Transmembrane helix</keyword>
<dbReference type="OrthoDB" id="3230278at2759"/>
<feature type="transmembrane region" description="Helical" evidence="1">
    <location>
        <begin position="162"/>
        <end position="184"/>
    </location>
</feature>
<dbReference type="AlphaFoldDB" id="A0A0C3KCM4"/>
<evidence type="ECO:0000256" key="2">
    <source>
        <dbReference type="SAM" id="SignalP"/>
    </source>
</evidence>
<dbReference type="EMBL" id="KN823233">
    <property type="protein sequence ID" value="KIO19233.1"/>
    <property type="molecule type" value="Genomic_DNA"/>
</dbReference>
<name>A0A0C3KCM4_9AGAM</name>
<evidence type="ECO:0000313" key="4">
    <source>
        <dbReference type="Proteomes" id="UP000054248"/>
    </source>
</evidence>
<dbReference type="HOGENOM" id="CLU_1397261_0_0_1"/>